<dbReference type="EMBL" id="BANC01000054">
    <property type="protein sequence ID" value="GAN80712.1"/>
    <property type="molecule type" value="Genomic_DNA"/>
</dbReference>
<organism evidence="3 4">
    <name type="scientific">Acidocella aminolytica 101 = DSM 11237</name>
    <dbReference type="NCBI Taxonomy" id="1120923"/>
    <lineage>
        <taxon>Bacteria</taxon>
        <taxon>Pseudomonadati</taxon>
        <taxon>Pseudomonadota</taxon>
        <taxon>Alphaproteobacteria</taxon>
        <taxon>Acetobacterales</taxon>
        <taxon>Acidocellaceae</taxon>
        <taxon>Acidocella</taxon>
    </lineage>
</organism>
<feature type="region of interest" description="Disordered" evidence="1">
    <location>
        <begin position="135"/>
        <end position="168"/>
    </location>
</feature>
<keyword evidence="4" id="KW-1185">Reference proteome</keyword>
<protein>
    <submittedName>
        <fullName evidence="3">Transposase</fullName>
    </submittedName>
</protein>
<evidence type="ECO:0000259" key="2">
    <source>
        <dbReference type="Pfam" id="PF01385"/>
    </source>
</evidence>
<evidence type="ECO:0000313" key="4">
    <source>
        <dbReference type="Proteomes" id="UP000032668"/>
    </source>
</evidence>
<feature type="domain" description="Probable transposase IS891/IS1136/IS1341" evidence="2">
    <location>
        <begin position="79"/>
        <end position="134"/>
    </location>
</feature>
<dbReference type="InterPro" id="IPR001959">
    <property type="entry name" value="Transposase"/>
</dbReference>
<comment type="caution">
    <text evidence="3">The sequence shown here is derived from an EMBL/GenBank/DDBJ whole genome shotgun (WGS) entry which is preliminary data.</text>
</comment>
<dbReference type="AlphaFoldDB" id="A0A0D6PGE2"/>
<proteinExistence type="predicted"/>
<reference evidence="3 4" key="1">
    <citation type="submission" date="2012-11" db="EMBL/GenBank/DDBJ databases">
        <title>Whole genome sequence of Acidocella aminolytica 101 = DSM 11237.</title>
        <authorList>
            <person name="Azuma Y."/>
            <person name="Higashiura N."/>
            <person name="Hirakawa H."/>
            <person name="Matsushita K."/>
        </authorList>
    </citation>
    <scope>NUCLEOTIDE SEQUENCE [LARGE SCALE GENOMIC DNA]</scope>
    <source>
        <strain evidence="4">101 / DSM 11237</strain>
    </source>
</reference>
<dbReference type="Pfam" id="PF01385">
    <property type="entry name" value="OrfB_IS605"/>
    <property type="match status" value="1"/>
</dbReference>
<gene>
    <name evidence="3" type="ORF">Aam_055_092</name>
</gene>
<evidence type="ECO:0000256" key="1">
    <source>
        <dbReference type="SAM" id="MobiDB-lite"/>
    </source>
</evidence>
<sequence>MAARSGPFSRSGAAIPGPKKTCPASFCAANEAGTFRADGKRIGLLPVVGWVRMREAVRITGRLKRVTISREADRWFASVTVETDDVRPVAQPLAAIGVDLGITTLATLSNGASIPGPKAHKALLKRLRRANKAMPARCLPPAGPSVNSARTSPKPDAGSPGCMPGSPISAETARIRRQQYWQRLTGASASRI</sequence>
<name>A0A0D6PGE2_9PROT</name>
<dbReference type="Proteomes" id="UP000032668">
    <property type="component" value="Unassembled WGS sequence"/>
</dbReference>
<accession>A0A0D6PGE2</accession>
<evidence type="ECO:0000313" key="3">
    <source>
        <dbReference type="EMBL" id="GAN80712.1"/>
    </source>
</evidence>